<evidence type="ECO:0000313" key="11">
    <source>
        <dbReference type="EMBL" id="EDO43635.1"/>
    </source>
</evidence>
<dbReference type="AlphaFoldDB" id="A7RY48"/>
<keyword evidence="6 9" id="KW-0472">Membrane</keyword>
<keyword evidence="12" id="KW-1185">Reference proteome</keyword>
<dbReference type="SUPFAM" id="SSF81321">
    <property type="entry name" value="Family A G protein-coupled receptor-like"/>
    <property type="match status" value="1"/>
</dbReference>
<evidence type="ECO:0000256" key="2">
    <source>
        <dbReference type="ARBA" id="ARBA00022475"/>
    </source>
</evidence>
<feature type="domain" description="G-protein coupled receptors family 1 profile" evidence="10">
    <location>
        <begin position="14"/>
        <end position="281"/>
    </location>
</feature>
<dbReference type="STRING" id="45351.A7RY48"/>
<dbReference type="GO" id="GO:0005886">
    <property type="term" value="C:plasma membrane"/>
    <property type="evidence" value="ECO:0000318"/>
    <property type="project" value="GO_Central"/>
</dbReference>
<evidence type="ECO:0000256" key="8">
    <source>
        <dbReference type="ARBA" id="ARBA00023224"/>
    </source>
</evidence>
<dbReference type="OMA" id="FWIWVDL"/>
<dbReference type="GO" id="GO:0007268">
    <property type="term" value="P:chemical synaptic transmission"/>
    <property type="evidence" value="ECO:0000318"/>
    <property type="project" value="GO_Central"/>
</dbReference>
<organism evidence="11 12">
    <name type="scientific">Nematostella vectensis</name>
    <name type="common">Starlet sea anemone</name>
    <dbReference type="NCBI Taxonomy" id="45351"/>
    <lineage>
        <taxon>Eukaryota</taxon>
        <taxon>Metazoa</taxon>
        <taxon>Cnidaria</taxon>
        <taxon>Anthozoa</taxon>
        <taxon>Hexacorallia</taxon>
        <taxon>Actiniaria</taxon>
        <taxon>Edwardsiidae</taxon>
        <taxon>Nematostella</taxon>
    </lineage>
</organism>
<feature type="transmembrane region" description="Helical" evidence="9">
    <location>
        <begin position="158"/>
        <end position="187"/>
    </location>
</feature>
<dbReference type="Proteomes" id="UP000001593">
    <property type="component" value="Unassembled WGS sequence"/>
</dbReference>
<dbReference type="SMART" id="SM01381">
    <property type="entry name" value="7TM_GPCR_Srsx"/>
    <property type="match status" value="1"/>
</dbReference>
<dbReference type="InParanoid" id="A7RY48"/>
<name>A7RY48_NEMVE</name>
<sequence>AVYLIVVAIVTLLGNSCMCVSILWTSSLHRFTNYLVVSLAISDLMVAVFSLPFRIDQTLHNSHWCLTREACIFWIWVDLVCRCAAFANLALISLDRFIATVFPQKYHRVVTRKTGFLSLASVWINAIVIASLALINWTTPGQEIVGYNNFGCFKFDPYYYTFSAIVAFFVPLNIIVATYSCVFIVAVQNWRSTIKAIHPLPPAFADGNMATKRVALVREIKAAQTLAIVICSFFVCWTPFFVILMVVYWCDSCLRQLNKPINTTFITIMPHITSALNPVIFFCFSRKLRSAFFNFIIVVTRRLRQ</sequence>
<dbReference type="GO" id="GO:0045202">
    <property type="term" value="C:synapse"/>
    <property type="evidence" value="ECO:0007669"/>
    <property type="project" value="GOC"/>
</dbReference>
<evidence type="ECO:0000256" key="1">
    <source>
        <dbReference type="ARBA" id="ARBA00004651"/>
    </source>
</evidence>
<dbReference type="GO" id="GO:0004993">
    <property type="term" value="F:G protein-coupled serotonin receptor activity"/>
    <property type="evidence" value="ECO:0000318"/>
    <property type="project" value="GO_Central"/>
</dbReference>
<keyword evidence="2" id="KW-1003">Cell membrane</keyword>
<keyword evidence="3 9" id="KW-0812">Transmembrane</keyword>
<dbReference type="PRINTS" id="PR00237">
    <property type="entry name" value="GPCRRHODOPSN"/>
</dbReference>
<evidence type="ECO:0000256" key="5">
    <source>
        <dbReference type="ARBA" id="ARBA00023040"/>
    </source>
</evidence>
<dbReference type="GO" id="GO:0007187">
    <property type="term" value="P:G protein-coupled receptor signaling pathway, coupled to cyclic nucleotide second messenger"/>
    <property type="evidence" value="ECO:0000318"/>
    <property type="project" value="GO_Central"/>
</dbReference>
<feature type="non-terminal residue" evidence="11">
    <location>
        <position position="1"/>
    </location>
</feature>
<proteinExistence type="predicted"/>
<dbReference type="CDD" id="cd14967">
    <property type="entry name" value="7tmA_amine_R-like"/>
    <property type="match status" value="1"/>
</dbReference>
<evidence type="ECO:0000256" key="6">
    <source>
        <dbReference type="ARBA" id="ARBA00023136"/>
    </source>
</evidence>
<dbReference type="PANTHER" id="PTHR24247:SF202">
    <property type="entry name" value="5-HYDROXYTRYPTAMINE RECEPTOR 1"/>
    <property type="match status" value="1"/>
</dbReference>
<protein>
    <recommendedName>
        <fullName evidence="10">G-protein coupled receptors family 1 profile domain-containing protein</fullName>
    </recommendedName>
</protein>
<evidence type="ECO:0000256" key="7">
    <source>
        <dbReference type="ARBA" id="ARBA00023170"/>
    </source>
</evidence>
<dbReference type="PANTHER" id="PTHR24247">
    <property type="entry name" value="5-HYDROXYTRYPTAMINE RECEPTOR"/>
    <property type="match status" value="1"/>
</dbReference>
<reference evidence="11 12" key="1">
    <citation type="journal article" date="2007" name="Science">
        <title>Sea anemone genome reveals ancestral eumetazoan gene repertoire and genomic organization.</title>
        <authorList>
            <person name="Putnam N.H."/>
            <person name="Srivastava M."/>
            <person name="Hellsten U."/>
            <person name="Dirks B."/>
            <person name="Chapman J."/>
            <person name="Salamov A."/>
            <person name="Terry A."/>
            <person name="Shapiro H."/>
            <person name="Lindquist E."/>
            <person name="Kapitonov V.V."/>
            <person name="Jurka J."/>
            <person name="Genikhovich G."/>
            <person name="Grigoriev I.V."/>
            <person name="Lucas S.M."/>
            <person name="Steele R.E."/>
            <person name="Finnerty J.R."/>
            <person name="Technau U."/>
            <person name="Martindale M.Q."/>
            <person name="Rokhsar D.S."/>
        </authorList>
    </citation>
    <scope>NUCLEOTIDE SEQUENCE [LARGE SCALE GENOMIC DNA]</scope>
    <source>
        <strain evidence="12">CH2 X CH6</strain>
    </source>
</reference>
<dbReference type="PROSITE" id="PS50262">
    <property type="entry name" value="G_PROTEIN_RECEP_F1_2"/>
    <property type="match status" value="1"/>
</dbReference>
<keyword evidence="5" id="KW-0297">G-protein coupled receptor</keyword>
<dbReference type="Pfam" id="PF00001">
    <property type="entry name" value="7tm_1"/>
    <property type="match status" value="1"/>
</dbReference>
<dbReference type="Gene3D" id="1.20.1070.10">
    <property type="entry name" value="Rhodopsin 7-helix transmembrane proteins"/>
    <property type="match status" value="1"/>
</dbReference>
<feature type="transmembrane region" description="Helical" evidence="9">
    <location>
        <begin position="261"/>
        <end position="284"/>
    </location>
</feature>
<accession>A7RY48</accession>
<feature type="transmembrane region" description="Helical" evidence="9">
    <location>
        <begin position="115"/>
        <end position="138"/>
    </location>
</feature>
<dbReference type="EMBL" id="DS469552">
    <property type="protein sequence ID" value="EDO43635.1"/>
    <property type="molecule type" value="Genomic_DNA"/>
</dbReference>
<feature type="transmembrane region" description="Helical" evidence="9">
    <location>
        <begin position="73"/>
        <end position="94"/>
    </location>
</feature>
<dbReference type="FunFam" id="1.20.1070.10:FF:000621">
    <property type="entry name" value="Predicted protein"/>
    <property type="match status" value="1"/>
</dbReference>
<feature type="transmembrane region" description="Helical" evidence="9">
    <location>
        <begin position="31"/>
        <end position="53"/>
    </location>
</feature>
<evidence type="ECO:0000256" key="4">
    <source>
        <dbReference type="ARBA" id="ARBA00022989"/>
    </source>
</evidence>
<keyword evidence="7" id="KW-0675">Receptor</keyword>
<dbReference type="InterPro" id="IPR017452">
    <property type="entry name" value="GPCR_Rhodpsn_7TM"/>
</dbReference>
<evidence type="ECO:0000256" key="3">
    <source>
        <dbReference type="ARBA" id="ARBA00022692"/>
    </source>
</evidence>
<feature type="transmembrane region" description="Helical" evidence="9">
    <location>
        <begin position="226"/>
        <end position="249"/>
    </location>
</feature>
<dbReference type="OrthoDB" id="5977853at2759"/>
<dbReference type="KEGG" id="nve:5515529"/>
<dbReference type="HOGENOM" id="CLU_009579_11_5_1"/>
<evidence type="ECO:0000256" key="9">
    <source>
        <dbReference type="SAM" id="Phobius"/>
    </source>
</evidence>
<dbReference type="PhylomeDB" id="A7RY48"/>
<evidence type="ECO:0000259" key="10">
    <source>
        <dbReference type="PROSITE" id="PS50262"/>
    </source>
</evidence>
<dbReference type="eggNOG" id="KOG3656">
    <property type="taxonomic scope" value="Eukaryota"/>
</dbReference>
<dbReference type="GO" id="GO:0030425">
    <property type="term" value="C:dendrite"/>
    <property type="evidence" value="ECO:0000318"/>
    <property type="project" value="GO_Central"/>
</dbReference>
<keyword evidence="4 9" id="KW-1133">Transmembrane helix</keyword>
<dbReference type="InterPro" id="IPR000276">
    <property type="entry name" value="GPCR_Rhodpsn"/>
</dbReference>
<comment type="subcellular location">
    <subcellularLocation>
        <location evidence="1">Cell membrane</location>
        <topology evidence="1">Multi-pass membrane protein</topology>
    </subcellularLocation>
</comment>
<gene>
    <name evidence="11" type="ORF">NEMVEDRAFT_v1g97538</name>
</gene>
<evidence type="ECO:0000313" key="12">
    <source>
        <dbReference type="Proteomes" id="UP000001593"/>
    </source>
</evidence>
<feature type="transmembrane region" description="Helical" evidence="9">
    <location>
        <begin position="6"/>
        <end position="24"/>
    </location>
</feature>
<keyword evidence="8" id="KW-0807">Transducer</keyword>
<dbReference type="GO" id="GO:0030594">
    <property type="term" value="F:neurotransmitter receptor activity"/>
    <property type="evidence" value="ECO:0000318"/>
    <property type="project" value="GO_Central"/>
</dbReference>